<feature type="transmembrane region" description="Helical" evidence="2">
    <location>
        <begin position="34"/>
        <end position="56"/>
    </location>
</feature>
<dbReference type="Proteomes" id="UP001157974">
    <property type="component" value="Unassembled WGS sequence"/>
</dbReference>
<name>A0AAV8UWS8_9RHOD</name>
<reference evidence="3 4" key="1">
    <citation type="journal article" date="2023" name="Nat. Commun.">
        <title>Origin of minicircular mitochondrial genomes in red algae.</title>
        <authorList>
            <person name="Lee Y."/>
            <person name="Cho C.H."/>
            <person name="Lee Y.M."/>
            <person name="Park S.I."/>
            <person name="Yang J.H."/>
            <person name="West J.A."/>
            <person name="Bhattacharya D."/>
            <person name="Yoon H.S."/>
        </authorList>
    </citation>
    <scope>NUCLEOTIDE SEQUENCE [LARGE SCALE GENOMIC DNA]</scope>
    <source>
        <strain evidence="3 4">CCMP1338</strain>
        <tissue evidence="3">Whole cell</tissue>
    </source>
</reference>
<proteinExistence type="predicted"/>
<organism evidence="3 4">
    <name type="scientific">Rhodosorus marinus</name>
    <dbReference type="NCBI Taxonomy" id="101924"/>
    <lineage>
        <taxon>Eukaryota</taxon>
        <taxon>Rhodophyta</taxon>
        <taxon>Stylonematophyceae</taxon>
        <taxon>Stylonematales</taxon>
        <taxon>Stylonemataceae</taxon>
        <taxon>Rhodosorus</taxon>
    </lineage>
</organism>
<evidence type="ECO:0000256" key="2">
    <source>
        <dbReference type="SAM" id="Phobius"/>
    </source>
</evidence>
<dbReference type="Gene3D" id="3.40.50.300">
    <property type="entry name" value="P-loop containing nucleotide triphosphate hydrolases"/>
    <property type="match status" value="1"/>
</dbReference>
<sequence length="334" mass="38202">MNEDLLESQPGRRASRRARRMRYTRSAQQARGTFAMWTFGFIGLLAGLTTLVVALFGRASMEPDLGVQSRDGSCRLEDSRTMRHRKPQPAALAIMPVVDATGVRIRLEKMTGYVTAAAICDPRLKAQPGLKHECGDVNKALVTLSAAPLRNATGEDIEKGAYEAVVFLPRNPLDWIYMSYVKATSRPLTAGETIPQSYVMDSAAVYQDIFRFWSLARLRRLMIPFEDLLLNDLNKWNQIVQFLGIRPSESRMRCAMKKTQVEKQWDSEIASFESEEWFTEESKSYLAEELARELCIMGYDQKFLEMNVKCEDRWLEEKAFREDLDVVRTKALMD</sequence>
<protein>
    <recommendedName>
        <fullName evidence="5">Sulfotransferase domain-containing protein</fullName>
    </recommendedName>
</protein>
<dbReference type="EMBL" id="JAMWBK010000004">
    <property type="protein sequence ID" value="KAJ8906073.1"/>
    <property type="molecule type" value="Genomic_DNA"/>
</dbReference>
<dbReference type="InterPro" id="IPR027417">
    <property type="entry name" value="P-loop_NTPase"/>
</dbReference>
<feature type="compositionally biased region" description="Basic residues" evidence="1">
    <location>
        <begin position="13"/>
        <end position="23"/>
    </location>
</feature>
<dbReference type="SUPFAM" id="SSF52540">
    <property type="entry name" value="P-loop containing nucleoside triphosphate hydrolases"/>
    <property type="match status" value="1"/>
</dbReference>
<evidence type="ECO:0000313" key="3">
    <source>
        <dbReference type="EMBL" id="KAJ8906073.1"/>
    </source>
</evidence>
<gene>
    <name evidence="3" type="ORF">NDN08_002572</name>
</gene>
<keyword evidence="4" id="KW-1185">Reference proteome</keyword>
<dbReference type="AlphaFoldDB" id="A0AAV8UWS8"/>
<evidence type="ECO:0000313" key="4">
    <source>
        <dbReference type="Proteomes" id="UP001157974"/>
    </source>
</evidence>
<evidence type="ECO:0008006" key="5">
    <source>
        <dbReference type="Google" id="ProtNLM"/>
    </source>
</evidence>
<accession>A0AAV8UWS8</accession>
<keyword evidence="2" id="KW-1133">Transmembrane helix</keyword>
<keyword evidence="2" id="KW-0812">Transmembrane</keyword>
<keyword evidence="2" id="KW-0472">Membrane</keyword>
<feature type="region of interest" description="Disordered" evidence="1">
    <location>
        <begin position="1"/>
        <end position="23"/>
    </location>
</feature>
<evidence type="ECO:0000256" key="1">
    <source>
        <dbReference type="SAM" id="MobiDB-lite"/>
    </source>
</evidence>
<comment type="caution">
    <text evidence="3">The sequence shown here is derived from an EMBL/GenBank/DDBJ whole genome shotgun (WGS) entry which is preliminary data.</text>
</comment>